<comment type="caution">
    <text evidence="2">The sequence shown here is derived from an EMBL/GenBank/DDBJ whole genome shotgun (WGS) entry which is preliminary data.</text>
</comment>
<dbReference type="OrthoDB" id="49105at2"/>
<organism evidence="2 3">
    <name type="scientific">Psychrobacillus insolitus</name>
    <dbReference type="NCBI Taxonomy" id="1461"/>
    <lineage>
        <taxon>Bacteria</taxon>
        <taxon>Bacillati</taxon>
        <taxon>Bacillota</taxon>
        <taxon>Bacilli</taxon>
        <taxon>Bacillales</taxon>
        <taxon>Bacillaceae</taxon>
        <taxon>Psychrobacillus</taxon>
    </lineage>
</organism>
<evidence type="ECO:0008006" key="4">
    <source>
        <dbReference type="Google" id="ProtNLM"/>
    </source>
</evidence>
<sequence length="200" mass="22180">MEVNRSTNVNSRELYSNQPSKISKKQDSIDSSVLPSKDSVEISSEALAVSTNGKMSATERGTLIEQLKTEQEQNKQKLIDYVRESFATQGNSLSNINDIWKFIASGEYTVDAETKAAATEAISEDGEFGVKKTSERIFQFALALTGGDEKLMKNMQKAIKEGFSQATEAWGKELPSITSDTYDTVTKKFDDFYNSLKVNV</sequence>
<protein>
    <recommendedName>
        <fullName evidence="4">DUF5610 domain-containing protein</fullName>
    </recommendedName>
</protein>
<dbReference type="EMBL" id="QKZI01000004">
    <property type="protein sequence ID" value="PZX04638.1"/>
    <property type="molecule type" value="Genomic_DNA"/>
</dbReference>
<dbReference type="Proteomes" id="UP000248646">
    <property type="component" value="Unassembled WGS sequence"/>
</dbReference>
<keyword evidence="3" id="KW-1185">Reference proteome</keyword>
<evidence type="ECO:0000313" key="3">
    <source>
        <dbReference type="Proteomes" id="UP000248646"/>
    </source>
</evidence>
<name>A0A2W7MFE1_9BACI</name>
<feature type="region of interest" description="Disordered" evidence="1">
    <location>
        <begin position="1"/>
        <end position="39"/>
    </location>
</feature>
<dbReference type="RefSeq" id="WP_111439792.1">
    <property type="nucleotide sequence ID" value="NZ_QKZI01000004.1"/>
</dbReference>
<accession>A0A2W7MFE1</accession>
<gene>
    <name evidence="2" type="ORF">C7437_104150</name>
</gene>
<evidence type="ECO:0000256" key="1">
    <source>
        <dbReference type="SAM" id="MobiDB-lite"/>
    </source>
</evidence>
<reference evidence="2 3" key="1">
    <citation type="submission" date="2018-06" db="EMBL/GenBank/DDBJ databases">
        <title>Genomic Encyclopedia of Type Strains, Phase IV (KMG-IV): sequencing the most valuable type-strain genomes for metagenomic binning, comparative biology and taxonomic classification.</title>
        <authorList>
            <person name="Goeker M."/>
        </authorList>
    </citation>
    <scope>NUCLEOTIDE SEQUENCE [LARGE SCALE GENOMIC DNA]</scope>
    <source>
        <strain evidence="2 3">DSM 5</strain>
    </source>
</reference>
<dbReference type="AlphaFoldDB" id="A0A2W7MFE1"/>
<evidence type="ECO:0000313" key="2">
    <source>
        <dbReference type="EMBL" id="PZX04638.1"/>
    </source>
</evidence>
<proteinExistence type="predicted"/>
<feature type="compositionally biased region" description="Polar residues" evidence="1">
    <location>
        <begin position="1"/>
        <end position="19"/>
    </location>
</feature>